<sequence length="65" mass="7458">MDQSIQQESIHNLVLLLIVEILAQYERNAWPSPTIRDLSLKIGYPEETILESIELGRLEPVSLLQ</sequence>
<gene>
    <name evidence="1" type="ORF">KS407_21880</name>
</gene>
<proteinExistence type="predicted"/>
<protein>
    <submittedName>
        <fullName evidence="1">Uncharacterized protein</fullName>
    </submittedName>
</protein>
<dbReference type="EMBL" id="JAHQCR010000088">
    <property type="protein sequence ID" value="MBU9724078.1"/>
    <property type="molecule type" value="Genomic_DNA"/>
</dbReference>
<evidence type="ECO:0000313" key="2">
    <source>
        <dbReference type="Proteomes" id="UP000790580"/>
    </source>
</evidence>
<dbReference type="Proteomes" id="UP000790580">
    <property type="component" value="Unassembled WGS sequence"/>
</dbReference>
<organism evidence="1 2">
    <name type="scientific">Evansella alkalicola</name>
    <dbReference type="NCBI Taxonomy" id="745819"/>
    <lineage>
        <taxon>Bacteria</taxon>
        <taxon>Bacillati</taxon>
        <taxon>Bacillota</taxon>
        <taxon>Bacilli</taxon>
        <taxon>Bacillales</taxon>
        <taxon>Bacillaceae</taxon>
        <taxon>Evansella</taxon>
    </lineage>
</organism>
<accession>A0ABS6JZQ3</accession>
<dbReference type="RefSeq" id="WP_088074973.1">
    <property type="nucleotide sequence ID" value="NZ_JAHQCR010000088.1"/>
</dbReference>
<keyword evidence="2" id="KW-1185">Reference proteome</keyword>
<name>A0ABS6JZQ3_9BACI</name>
<reference evidence="1 2" key="1">
    <citation type="submission" date="2021-06" db="EMBL/GenBank/DDBJ databases">
        <title>Bacillus sp. RD4P76, an endophyte from a halophyte.</title>
        <authorList>
            <person name="Sun J.-Q."/>
        </authorList>
    </citation>
    <scope>NUCLEOTIDE SEQUENCE [LARGE SCALE GENOMIC DNA]</scope>
    <source>
        <strain evidence="1 2">JCM 17098</strain>
    </source>
</reference>
<evidence type="ECO:0000313" key="1">
    <source>
        <dbReference type="EMBL" id="MBU9724078.1"/>
    </source>
</evidence>
<comment type="caution">
    <text evidence="1">The sequence shown here is derived from an EMBL/GenBank/DDBJ whole genome shotgun (WGS) entry which is preliminary data.</text>
</comment>